<accession>B4RP33</accession>
<protein>
    <submittedName>
        <fullName evidence="1">Uncharacterized protein</fullName>
    </submittedName>
</protein>
<dbReference type="AlphaFoldDB" id="B4RP33"/>
<dbReference type="KEGG" id="ngk:NGK_1693"/>
<dbReference type="EMBL" id="CP001050">
    <property type="protein sequence ID" value="ACF30341.1"/>
    <property type="molecule type" value="Genomic_DNA"/>
</dbReference>
<proteinExistence type="predicted"/>
<evidence type="ECO:0000313" key="2">
    <source>
        <dbReference type="Proteomes" id="UP000002564"/>
    </source>
</evidence>
<organism evidence="1 2">
    <name type="scientific">Neisseria gonorrhoeae (strain NCCP11945)</name>
    <dbReference type="NCBI Taxonomy" id="521006"/>
    <lineage>
        <taxon>Bacteria</taxon>
        <taxon>Pseudomonadati</taxon>
        <taxon>Pseudomonadota</taxon>
        <taxon>Betaproteobacteria</taxon>
        <taxon>Neisseriales</taxon>
        <taxon>Neisseriaceae</taxon>
        <taxon>Neisseria</taxon>
    </lineage>
</organism>
<reference evidence="1 2" key="1">
    <citation type="journal article" date="2008" name="J. Bacteriol.">
        <title>Complete genome sequence of Neisseria gonorrhoeae NCCP11945.</title>
        <authorList>
            <person name="Chung G.T."/>
            <person name="Yoo J.S."/>
            <person name="Oh H.B."/>
            <person name="Lee Y.S."/>
            <person name="Cha S.H."/>
            <person name="Kim S.J."/>
            <person name="Yoo C.K."/>
        </authorList>
    </citation>
    <scope>NUCLEOTIDE SEQUENCE [LARGE SCALE GENOMIC DNA]</scope>
    <source>
        <strain evidence="1 2">NCCP11945</strain>
    </source>
</reference>
<gene>
    <name evidence="1" type="ordered locus">NGK_1693</name>
</gene>
<dbReference type="HOGENOM" id="CLU_3155236_0_0_4"/>
<name>B4RP33_NEIG2</name>
<sequence length="48" mass="5372">MYPTAPFSRNVGFKNPTHAADNALIGRLKNDKSGIHNHPTLFRRPLSL</sequence>
<evidence type="ECO:0000313" key="1">
    <source>
        <dbReference type="EMBL" id="ACF30341.1"/>
    </source>
</evidence>
<dbReference type="Proteomes" id="UP000002564">
    <property type="component" value="Chromosome"/>
</dbReference>